<dbReference type="GO" id="GO:0005634">
    <property type="term" value="C:nucleus"/>
    <property type="evidence" value="ECO:0007669"/>
    <property type="project" value="UniProtKB-SubCell"/>
</dbReference>
<evidence type="ECO:0000256" key="2">
    <source>
        <dbReference type="ARBA" id="ARBA00022737"/>
    </source>
</evidence>
<evidence type="ECO:0000313" key="7">
    <source>
        <dbReference type="Proteomes" id="UP000836841"/>
    </source>
</evidence>
<keyword evidence="7" id="KW-1185">Reference proteome</keyword>
<dbReference type="PANTHER" id="PTHR31717:SF98">
    <property type="entry name" value="CCT MOTIF FAMILY PROTEIN"/>
    <property type="match status" value="1"/>
</dbReference>
<feature type="domain" description="CCT" evidence="5">
    <location>
        <begin position="342"/>
        <end position="384"/>
    </location>
</feature>
<comment type="subcellular location">
    <subcellularLocation>
        <location evidence="1 4">Nucleus</location>
    </subcellularLocation>
</comment>
<accession>A0AAU9RDU7</accession>
<evidence type="ECO:0000259" key="5">
    <source>
        <dbReference type="PROSITE" id="PS51017"/>
    </source>
</evidence>
<dbReference type="AlphaFoldDB" id="A0AAU9RDU7"/>
<dbReference type="Proteomes" id="UP000836841">
    <property type="component" value="Chromosome 1"/>
</dbReference>
<gene>
    <name evidence="6" type="ORF">TAV2_LOCUS4059</name>
</gene>
<evidence type="ECO:0000313" key="6">
    <source>
        <dbReference type="EMBL" id="CAH2038862.1"/>
    </source>
</evidence>
<sequence>MYPRSENQINNKKSCSYSYFFKNKMQTMGAPMCDHCNMGRAIVYCKTHVARVCLQCDWTLHSMTVDSPDHSRFLLCNNCVSQTAVFRCLDQGLSLCQTCVSNANVTSRFVLCNDLNYISGYTCPPDFDLDSSSSSSLSSFINLNWGFPFVSLPPTNGDLSSSSSIFQIFDNHTKNSDQQVQMLQPDYLDILKDSSCSGFNCYDTKDIENVLLNDFDDEAVLNLKEYFTREELILTDQPIDEKLKHNAETTTEILSSSLSCMSSVIHKCYNFEVLANASYEDYNKNQMIGSKAEEETNNNVGIYPNNALVQLDRGPSQLILTDEMLPWEDQTHASHVYTPQARLEAVERYFAKKKKRKFGKQIRYESRKSTADTKRRMKGRFTKAGAEYDYDPRANNINKETNKTMT</sequence>
<keyword evidence="3 4" id="KW-0539">Nucleus</keyword>
<evidence type="ECO:0000256" key="1">
    <source>
        <dbReference type="ARBA" id="ARBA00004123"/>
    </source>
</evidence>
<reference evidence="6 7" key="1">
    <citation type="submission" date="2022-03" db="EMBL/GenBank/DDBJ databases">
        <authorList>
            <person name="Nunn A."/>
            <person name="Chopra R."/>
            <person name="Nunn A."/>
            <person name="Contreras Garrido A."/>
        </authorList>
    </citation>
    <scope>NUCLEOTIDE SEQUENCE [LARGE SCALE GENOMIC DNA]</scope>
</reference>
<dbReference type="InterPro" id="IPR010402">
    <property type="entry name" value="CCT_domain"/>
</dbReference>
<dbReference type="PANTHER" id="PTHR31717">
    <property type="entry name" value="ZINC FINGER PROTEIN CONSTANS-LIKE 10"/>
    <property type="match status" value="1"/>
</dbReference>
<dbReference type="EMBL" id="OU466857">
    <property type="protein sequence ID" value="CAH2038862.1"/>
    <property type="molecule type" value="Genomic_DNA"/>
</dbReference>
<proteinExistence type="predicted"/>
<dbReference type="PROSITE" id="PS51017">
    <property type="entry name" value="CCT"/>
    <property type="match status" value="1"/>
</dbReference>
<keyword evidence="2" id="KW-0677">Repeat</keyword>
<organism evidence="6 7">
    <name type="scientific">Thlaspi arvense</name>
    <name type="common">Field penny-cress</name>
    <dbReference type="NCBI Taxonomy" id="13288"/>
    <lineage>
        <taxon>Eukaryota</taxon>
        <taxon>Viridiplantae</taxon>
        <taxon>Streptophyta</taxon>
        <taxon>Embryophyta</taxon>
        <taxon>Tracheophyta</taxon>
        <taxon>Spermatophyta</taxon>
        <taxon>Magnoliopsida</taxon>
        <taxon>eudicotyledons</taxon>
        <taxon>Gunneridae</taxon>
        <taxon>Pentapetalae</taxon>
        <taxon>rosids</taxon>
        <taxon>malvids</taxon>
        <taxon>Brassicales</taxon>
        <taxon>Brassicaceae</taxon>
        <taxon>Thlaspideae</taxon>
        <taxon>Thlaspi</taxon>
    </lineage>
</organism>
<name>A0AAU9RDU7_THLAR</name>
<evidence type="ECO:0000256" key="3">
    <source>
        <dbReference type="ARBA" id="ARBA00023242"/>
    </source>
</evidence>
<dbReference type="Pfam" id="PF06203">
    <property type="entry name" value="CCT"/>
    <property type="match status" value="1"/>
</dbReference>
<evidence type="ECO:0000256" key="4">
    <source>
        <dbReference type="PROSITE-ProRule" id="PRU00357"/>
    </source>
</evidence>
<protein>
    <recommendedName>
        <fullName evidence="5">CCT domain-containing protein</fullName>
    </recommendedName>
</protein>